<feature type="compositionally biased region" description="Basic and acidic residues" evidence="1">
    <location>
        <begin position="153"/>
        <end position="175"/>
    </location>
</feature>
<reference evidence="2 3" key="1">
    <citation type="submission" date="2020-07" db="EMBL/GenBank/DDBJ databases">
        <authorList>
            <person name="Cui H."/>
        </authorList>
    </citation>
    <scope>NUCLEOTIDE SEQUENCE [LARGE SCALE GENOMIC DNA]</scope>
    <source>
        <strain evidence="2 3">YPL8</strain>
    </source>
</reference>
<dbReference type="KEGG" id="haly:HYG82_01105"/>
<dbReference type="AlphaFoldDB" id="A0A7D5KB78"/>
<protein>
    <submittedName>
        <fullName evidence="2">Uncharacterized protein</fullName>
    </submittedName>
</protein>
<proteinExistence type="predicted"/>
<feature type="region of interest" description="Disordered" evidence="1">
    <location>
        <begin position="1"/>
        <end position="43"/>
    </location>
</feature>
<gene>
    <name evidence="2" type="ORF">HYG82_01105</name>
</gene>
<feature type="region of interest" description="Disordered" evidence="1">
    <location>
        <begin position="124"/>
        <end position="285"/>
    </location>
</feature>
<feature type="compositionally biased region" description="Basic and acidic residues" evidence="1">
    <location>
        <begin position="218"/>
        <end position="234"/>
    </location>
</feature>
<dbReference type="Proteomes" id="UP000509241">
    <property type="component" value="Chromosome"/>
</dbReference>
<accession>A0A7D5KB78</accession>
<evidence type="ECO:0000313" key="3">
    <source>
        <dbReference type="Proteomes" id="UP000509241"/>
    </source>
</evidence>
<evidence type="ECO:0000256" key="1">
    <source>
        <dbReference type="SAM" id="MobiDB-lite"/>
    </source>
</evidence>
<name>A0A7D5KB78_9EURY</name>
<evidence type="ECO:0000313" key="2">
    <source>
        <dbReference type="EMBL" id="QLG47541.1"/>
    </source>
</evidence>
<feature type="compositionally biased region" description="Low complexity" evidence="1">
    <location>
        <begin position="129"/>
        <end position="145"/>
    </location>
</feature>
<dbReference type="OrthoDB" id="205583at2157"/>
<organism evidence="2 3">
    <name type="scientific">Natrinema halophilum</name>
    <dbReference type="NCBI Taxonomy" id="1699371"/>
    <lineage>
        <taxon>Archaea</taxon>
        <taxon>Methanobacteriati</taxon>
        <taxon>Methanobacteriota</taxon>
        <taxon>Stenosarchaea group</taxon>
        <taxon>Halobacteria</taxon>
        <taxon>Halobacteriales</taxon>
        <taxon>Natrialbaceae</taxon>
        <taxon>Natrinema</taxon>
    </lineage>
</organism>
<keyword evidence="3" id="KW-1185">Reference proteome</keyword>
<sequence length="285" mass="30267">MTDSQMSPHDQLRDRIQDVLHEADASSGAIVSSTDSDGDQETARTELLETAEEASDILETTDPSTLLEALGLDTLPDGSEPGSIPAAVARAEPERLEALQRLLSLAKLADRYDGGTIDGAVDDLRKTVSETGESAAESEPGAANGVESDDESISDRSDATETERGDATETERGDATEATDEPEERLRSALQSSFSAFGDEIQQLRDQLETASTDSESDEKAGSAEGGSEEKTEDAVPSPELESGRDRGVASARGSHHSTIAPSPSKRADMRGLARFSTMPDKRRE</sequence>
<dbReference type="EMBL" id="CP058601">
    <property type="protein sequence ID" value="QLG47541.1"/>
    <property type="molecule type" value="Genomic_DNA"/>
</dbReference>
<feature type="compositionally biased region" description="Basic and acidic residues" evidence="1">
    <location>
        <begin position="10"/>
        <end position="24"/>
    </location>
</feature>